<feature type="transmembrane region" description="Helical" evidence="10">
    <location>
        <begin position="259"/>
        <end position="281"/>
    </location>
</feature>
<dbReference type="InterPro" id="IPR005074">
    <property type="entry name" value="Peptidase_C39"/>
</dbReference>
<evidence type="ECO:0000256" key="1">
    <source>
        <dbReference type="ARBA" id="ARBA00004141"/>
    </source>
</evidence>
<feature type="domain" description="Peptidase C39" evidence="11">
    <location>
        <begin position="4"/>
        <end position="126"/>
    </location>
</feature>
<dbReference type="InterPro" id="IPR036249">
    <property type="entry name" value="Thioredoxin-like_sf"/>
</dbReference>
<keyword evidence="5 10" id="KW-1133">Transmembrane helix</keyword>
<evidence type="ECO:0000256" key="2">
    <source>
        <dbReference type="ARBA" id="ARBA00006214"/>
    </source>
</evidence>
<dbReference type="EMBL" id="JASJOS010000004">
    <property type="protein sequence ID" value="MDJ1480702.1"/>
    <property type="molecule type" value="Genomic_DNA"/>
</dbReference>
<dbReference type="Gene3D" id="1.20.1440.130">
    <property type="entry name" value="VKOR domain"/>
    <property type="match status" value="1"/>
</dbReference>
<keyword evidence="7 10" id="KW-0472">Membrane</keyword>
<dbReference type="SUPFAM" id="SSF52833">
    <property type="entry name" value="Thioredoxin-like"/>
    <property type="match status" value="1"/>
</dbReference>
<feature type="transmembrane region" description="Helical" evidence="10">
    <location>
        <begin position="319"/>
        <end position="340"/>
    </location>
</feature>
<keyword evidence="6" id="KW-0560">Oxidoreductase</keyword>
<feature type="transmembrane region" description="Helical" evidence="10">
    <location>
        <begin position="230"/>
        <end position="253"/>
    </location>
</feature>
<feature type="transmembrane region" description="Helical" evidence="10">
    <location>
        <begin position="152"/>
        <end position="170"/>
    </location>
</feature>
<evidence type="ECO:0000256" key="6">
    <source>
        <dbReference type="ARBA" id="ARBA00023002"/>
    </source>
</evidence>
<dbReference type="InterPro" id="IPR038354">
    <property type="entry name" value="VKOR_sf"/>
</dbReference>
<evidence type="ECO:0000256" key="4">
    <source>
        <dbReference type="ARBA" id="ARBA00022719"/>
    </source>
</evidence>
<comment type="caution">
    <text evidence="12">The sequence shown here is derived from an EMBL/GenBank/DDBJ whole genome shotgun (WGS) entry which is preliminary data.</text>
</comment>
<dbReference type="GO" id="GO:0006508">
    <property type="term" value="P:proteolysis"/>
    <property type="evidence" value="ECO:0007669"/>
    <property type="project" value="InterPro"/>
</dbReference>
<comment type="similarity">
    <text evidence="2">Belongs to the VKOR family.</text>
</comment>
<evidence type="ECO:0000256" key="8">
    <source>
        <dbReference type="ARBA" id="ARBA00023157"/>
    </source>
</evidence>
<dbReference type="CDD" id="cd12921">
    <property type="entry name" value="VKOR_4"/>
    <property type="match status" value="1"/>
</dbReference>
<dbReference type="Proteomes" id="UP001241110">
    <property type="component" value="Unassembled WGS sequence"/>
</dbReference>
<dbReference type="PANTHER" id="PTHR35272">
    <property type="entry name" value="THIOL:DISULFIDE INTERCHANGE PROTEIN DSBC-RELATED"/>
    <property type="match status" value="1"/>
</dbReference>
<evidence type="ECO:0000256" key="5">
    <source>
        <dbReference type="ARBA" id="ARBA00022989"/>
    </source>
</evidence>
<accession>A0AAE3QJU8</accession>
<dbReference type="Gene3D" id="3.40.30.10">
    <property type="entry name" value="Glutaredoxin"/>
    <property type="match status" value="1"/>
</dbReference>
<dbReference type="Pfam" id="PF03412">
    <property type="entry name" value="Peptidase_C39"/>
    <property type="match status" value="1"/>
</dbReference>
<dbReference type="Pfam" id="PF07884">
    <property type="entry name" value="VKOR"/>
    <property type="match status" value="1"/>
</dbReference>
<proteinExistence type="inferred from homology"/>
<reference evidence="12" key="1">
    <citation type="submission" date="2023-05" db="EMBL/GenBank/DDBJ databases">
        <authorList>
            <person name="Zhang X."/>
        </authorList>
    </citation>
    <scope>NUCLEOTIDE SEQUENCE</scope>
    <source>
        <strain evidence="12">YF14B1</strain>
    </source>
</reference>
<evidence type="ECO:0000256" key="9">
    <source>
        <dbReference type="ARBA" id="ARBA00023284"/>
    </source>
</evidence>
<keyword evidence="3 10" id="KW-0812">Transmembrane</keyword>
<dbReference type="GO" id="GO:0016491">
    <property type="term" value="F:oxidoreductase activity"/>
    <property type="evidence" value="ECO:0007669"/>
    <property type="project" value="UniProtKB-KW"/>
</dbReference>
<evidence type="ECO:0000256" key="3">
    <source>
        <dbReference type="ARBA" id="ARBA00022692"/>
    </source>
</evidence>
<organism evidence="12 13">
    <name type="scientific">Xanthocytophaga flava</name>
    <dbReference type="NCBI Taxonomy" id="3048013"/>
    <lineage>
        <taxon>Bacteria</taxon>
        <taxon>Pseudomonadati</taxon>
        <taxon>Bacteroidota</taxon>
        <taxon>Cytophagia</taxon>
        <taxon>Cytophagales</taxon>
        <taxon>Rhodocytophagaceae</taxon>
        <taxon>Xanthocytophaga</taxon>
    </lineage>
</organism>
<protein>
    <submittedName>
        <fullName evidence="12">Vitamin K epoxide reductase family protein</fullName>
    </submittedName>
</protein>
<dbReference type="AlphaFoldDB" id="A0AAE3QJU8"/>
<keyword evidence="9" id="KW-0676">Redox-active center</keyword>
<dbReference type="PANTHER" id="PTHR35272:SF3">
    <property type="entry name" value="THIOL:DISULFIDE INTERCHANGE PROTEIN DSBC"/>
    <property type="match status" value="1"/>
</dbReference>
<feature type="transmembrane region" description="Helical" evidence="10">
    <location>
        <begin position="176"/>
        <end position="197"/>
    </location>
</feature>
<keyword evidence="8" id="KW-1015">Disulfide bond</keyword>
<dbReference type="Pfam" id="PF13462">
    <property type="entry name" value="Thioredoxin_4"/>
    <property type="match status" value="1"/>
</dbReference>
<evidence type="ECO:0000313" key="12">
    <source>
        <dbReference type="EMBL" id="MDJ1480702.1"/>
    </source>
</evidence>
<dbReference type="GO" id="GO:0008233">
    <property type="term" value="F:peptidase activity"/>
    <property type="evidence" value="ECO:0007669"/>
    <property type="project" value="InterPro"/>
</dbReference>
<dbReference type="InterPro" id="IPR051470">
    <property type="entry name" value="Thiol:disulfide_interchange"/>
</dbReference>
<sequence>MRSQTTNIDNTEYILYSFLTYLKAKVTHKTVEETLKRHPSYPSLLSINDALTEWNIENISIKIPPEQLHDLVTPFIAHFNHTGQPLFILVQDISNGIVKWTSNKDHIHTTPIAEFIQQWSGIALLAELKDNSGEKNYSENYRKEKLYKLKSYFIIGFFTLCFLIGLNYIASWNTSWNWYGLLLVKLFGVHISGLLLWQIIDNNNPLINNICNISKKTNCKTVLDSSAAKLWGLISWSEIGFCYFSGGSLALLSNHGNHTTIFFLIVSNLMALPFTAYSIYYQNSIKKWCLLCLSVLALLWIEFFISLDFWSQFSINSISLWETSIFFITFCIPIVGWLLLKPYFLATQQTVLLEEDLRRFKNNADLFQTLLQREPLMPSTHELETITLGNLEAEHTITVVTNPYCPPCAKAHSEIEKLLENNTNLKCQIIFYATNTFDDQKGDIARHLLALSKKDQKRALHEWFNADEKEKSNILNQSYYYYEPEYVKSIVEKHINWCKEANITATPTIYINHHVKPNIYQLEDLAYILHNLPQ</sequence>
<dbReference type="GO" id="GO:0016020">
    <property type="term" value="C:membrane"/>
    <property type="evidence" value="ECO:0007669"/>
    <property type="project" value="UniProtKB-SubCell"/>
</dbReference>
<dbReference type="Gene3D" id="3.90.70.10">
    <property type="entry name" value="Cysteine proteinases"/>
    <property type="match status" value="1"/>
</dbReference>
<keyword evidence="4" id="KW-0874">Quinone</keyword>
<dbReference type="GO" id="GO:0048038">
    <property type="term" value="F:quinone binding"/>
    <property type="evidence" value="ECO:0007669"/>
    <property type="project" value="UniProtKB-KW"/>
</dbReference>
<evidence type="ECO:0000259" key="11">
    <source>
        <dbReference type="PROSITE" id="PS50990"/>
    </source>
</evidence>
<comment type="subcellular location">
    <subcellularLocation>
        <location evidence="1">Membrane</location>
        <topology evidence="1">Multi-pass membrane protein</topology>
    </subcellularLocation>
</comment>
<feature type="transmembrane region" description="Helical" evidence="10">
    <location>
        <begin position="288"/>
        <end position="307"/>
    </location>
</feature>
<evidence type="ECO:0000313" key="13">
    <source>
        <dbReference type="Proteomes" id="UP001241110"/>
    </source>
</evidence>
<evidence type="ECO:0000256" key="10">
    <source>
        <dbReference type="SAM" id="Phobius"/>
    </source>
</evidence>
<gene>
    <name evidence="12" type="ORF">QNI16_09420</name>
</gene>
<evidence type="ECO:0000256" key="7">
    <source>
        <dbReference type="ARBA" id="ARBA00023136"/>
    </source>
</evidence>
<dbReference type="InterPro" id="IPR012932">
    <property type="entry name" value="VKOR"/>
</dbReference>
<dbReference type="GO" id="GO:0005524">
    <property type="term" value="F:ATP binding"/>
    <property type="evidence" value="ECO:0007669"/>
    <property type="project" value="InterPro"/>
</dbReference>
<dbReference type="RefSeq" id="WP_313977590.1">
    <property type="nucleotide sequence ID" value="NZ_JASJOS010000004.1"/>
</dbReference>
<dbReference type="PROSITE" id="PS50990">
    <property type="entry name" value="PEPTIDASE_C39"/>
    <property type="match status" value="1"/>
</dbReference>
<dbReference type="InterPro" id="IPR012336">
    <property type="entry name" value="Thioredoxin-like_fold"/>
</dbReference>
<name>A0AAE3QJU8_9BACT</name>